<dbReference type="AlphaFoldDB" id="A0A098BTM6"/>
<dbReference type="Pfam" id="PF18844">
    <property type="entry name" value="baeRF_family2"/>
    <property type="match status" value="1"/>
</dbReference>
<organism evidence="1 2">
    <name type="scientific">Rhodococcus ruber</name>
    <dbReference type="NCBI Taxonomy" id="1830"/>
    <lineage>
        <taxon>Bacteria</taxon>
        <taxon>Bacillati</taxon>
        <taxon>Actinomycetota</taxon>
        <taxon>Actinomycetes</taxon>
        <taxon>Mycobacteriales</taxon>
        <taxon>Nocardiaceae</taxon>
        <taxon>Rhodococcus</taxon>
    </lineage>
</organism>
<name>A0A098BTM6_9NOCA</name>
<dbReference type="Proteomes" id="UP000042997">
    <property type="component" value="Unassembled WGS sequence"/>
</dbReference>
<dbReference type="eggNOG" id="COG1503">
    <property type="taxonomic scope" value="Bacteria"/>
</dbReference>
<dbReference type="InterPro" id="IPR040701">
    <property type="entry name" value="Bact_RF_family2"/>
</dbReference>
<dbReference type="GeneID" id="66837877"/>
<protein>
    <submittedName>
        <fullName evidence="1">Uncharacterized protein</fullName>
    </submittedName>
</protein>
<dbReference type="OrthoDB" id="5179393at2"/>
<reference evidence="1 2" key="1">
    <citation type="journal article" date="2014" name="Genome Announc.">
        <title>Draft Genome Sequence of Propane- and Butane-Oxidizing Actinobacterium Rhodococcus ruber IEGM 231.</title>
        <authorList>
            <person name="Ivshina I.B."/>
            <person name="Kuyukina M.S."/>
            <person name="Krivoruchko A.V."/>
            <person name="Barbe V."/>
            <person name="Fischer C."/>
        </authorList>
    </citation>
    <scope>NUCLEOTIDE SEQUENCE [LARGE SCALE GENOMIC DNA]</scope>
</reference>
<dbReference type="RefSeq" id="WP_040274798.1">
    <property type="nucleotide sequence ID" value="NZ_CP023714.1"/>
</dbReference>
<proteinExistence type="predicted"/>
<dbReference type="EMBL" id="CCSD01000100">
    <property type="protein sequence ID" value="CDZ91602.1"/>
    <property type="molecule type" value="Genomic_DNA"/>
</dbReference>
<sequence>MHADRFADFTTATGPFASVYYEDSHATEDAAKVAELTWRSIAEQLEQLGTPQAVLGHVERAVTEAPAAVGSGGRAIVANPDGVLVHERLVRPPLRTEVRLSDMPYLLPLVEHGTSGRPYLVAAVDHAGGDLTVYDRHGGVLHEETVAGEGYPIHKAAGAQSPGYGDPEPNVEEQRRRNIAAAADRITELADEHHAEPVFVIGEVRSRTDLAEALPQRTGDVLVQVQTGSRADGSDRERIRDVIQEELAQRRLAEMDDVAERYRAGAGTGLAVEGVTEVTAALRERRVDTLILGDLDDTTVLVGDDPSLVAADAGALSEMGSGSERVCRADEALPFAAVATGAAVLRMDERLTPADGIGALLRY</sequence>
<accession>A0A098BTM6</accession>
<evidence type="ECO:0000313" key="1">
    <source>
        <dbReference type="EMBL" id="CDZ91602.1"/>
    </source>
</evidence>
<dbReference type="KEGG" id="rrz:CS378_12910"/>
<evidence type="ECO:0000313" key="2">
    <source>
        <dbReference type="Proteomes" id="UP000042997"/>
    </source>
</evidence>
<gene>
    <name evidence="1" type="ORF">RHRU231_850062</name>
</gene>